<evidence type="ECO:0000256" key="1">
    <source>
        <dbReference type="SAM" id="MobiDB-lite"/>
    </source>
</evidence>
<dbReference type="EMBL" id="LAZR01032020">
    <property type="protein sequence ID" value="KKL52070.1"/>
    <property type="molecule type" value="Genomic_DNA"/>
</dbReference>
<protein>
    <submittedName>
        <fullName evidence="2">Uncharacterized protein</fullName>
    </submittedName>
</protein>
<feature type="region of interest" description="Disordered" evidence="1">
    <location>
        <begin position="170"/>
        <end position="222"/>
    </location>
</feature>
<evidence type="ECO:0000313" key="2">
    <source>
        <dbReference type="EMBL" id="KKL52070.1"/>
    </source>
</evidence>
<sequence length="222" mass="24817">MIRKFYYAIAGDPNVKALKRLQPIVEQGRKANRERLQTAQQTEQSIQQLGRDVAKMSREGRAREEPAEDETLEKLDAYAAVFQTLASDSRDQGKWGGARSIILDLSQELGDPSLLSEFEPRLENLRDGAERGNGWRGDLVKRITAKAREKWEAEERPKIEKQILARLEKEGRAVGRQGSKPPAKPLGGGGGRKRTVEEIGKMTAEQVSQLPDDELDEALTAQ</sequence>
<gene>
    <name evidence="2" type="ORF">LCGC14_2289170</name>
</gene>
<comment type="caution">
    <text evidence="2">The sequence shown here is derived from an EMBL/GenBank/DDBJ whole genome shotgun (WGS) entry which is preliminary data.</text>
</comment>
<organism evidence="2">
    <name type="scientific">marine sediment metagenome</name>
    <dbReference type="NCBI Taxonomy" id="412755"/>
    <lineage>
        <taxon>unclassified sequences</taxon>
        <taxon>metagenomes</taxon>
        <taxon>ecological metagenomes</taxon>
    </lineage>
</organism>
<name>A0A0F9F496_9ZZZZ</name>
<reference evidence="2" key="1">
    <citation type="journal article" date="2015" name="Nature">
        <title>Complex archaea that bridge the gap between prokaryotes and eukaryotes.</title>
        <authorList>
            <person name="Spang A."/>
            <person name="Saw J.H."/>
            <person name="Jorgensen S.L."/>
            <person name="Zaremba-Niedzwiedzka K."/>
            <person name="Martijn J."/>
            <person name="Lind A.E."/>
            <person name="van Eijk R."/>
            <person name="Schleper C."/>
            <person name="Guy L."/>
            <person name="Ettema T.J."/>
        </authorList>
    </citation>
    <scope>NUCLEOTIDE SEQUENCE</scope>
</reference>
<proteinExistence type="predicted"/>
<feature type="compositionally biased region" description="Acidic residues" evidence="1">
    <location>
        <begin position="211"/>
        <end position="222"/>
    </location>
</feature>
<accession>A0A0F9F496</accession>
<dbReference type="AlphaFoldDB" id="A0A0F9F496"/>